<dbReference type="AlphaFoldDB" id="A0A094Z047"/>
<comment type="function">
    <text evidence="2">NDH-1 shuttles electrons from NADH, via FMN and iron-sulfur (Fe-S) centers, to quinones in the respiratory chain. Couples the redox reaction to proton translocation (for every two electrons transferred, four hydrogen ions are translocated across the cytoplasmic membrane), and thus conserves the redox energy in a proton gradient.</text>
</comment>
<dbReference type="NCBIfam" id="NF005164">
    <property type="entry name" value="PRK06638.1-4"/>
    <property type="match status" value="1"/>
</dbReference>
<dbReference type="PANTHER" id="PTHR33269:SF17">
    <property type="entry name" value="NADH-UBIQUINONE OXIDOREDUCTASE CHAIN 6"/>
    <property type="match status" value="1"/>
</dbReference>
<organism evidence="3 4">
    <name type="scientific">Candidatus Liberibacter solanacearum</name>
    <dbReference type="NCBI Taxonomy" id="556287"/>
    <lineage>
        <taxon>Bacteria</taxon>
        <taxon>Pseudomonadati</taxon>
        <taxon>Pseudomonadota</taxon>
        <taxon>Alphaproteobacteria</taxon>
        <taxon>Hyphomicrobiales</taxon>
        <taxon>Rhizobiaceae</taxon>
        <taxon>Liberibacter</taxon>
    </lineage>
</organism>
<keyword evidence="2" id="KW-0812">Transmembrane</keyword>
<dbReference type="GO" id="GO:0016491">
    <property type="term" value="F:oxidoreductase activity"/>
    <property type="evidence" value="ECO:0007669"/>
    <property type="project" value="UniProtKB-KW"/>
</dbReference>
<accession>A0A094Z047</accession>
<evidence type="ECO:0000313" key="3">
    <source>
        <dbReference type="EMBL" id="KJZ81335.1"/>
    </source>
</evidence>
<dbReference type="InterPro" id="IPR001457">
    <property type="entry name" value="NADH_UbQ/plastoQ_OxRdtase_su6"/>
</dbReference>
<name>A0A094Z047_9HYPH</name>
<proteinExistence type="inferred from homology"/>
<dbReference type="Proteomes" id="UP000033731">
    <property type="component" value="Unassembled WGS sequence"/>
</dbReference>
<reference evidence="3 4" key="1">
    <citation type="journal article" date="2015" name="Phytopathology">
        <title>Genomes of Candidatus Liberibacter solanacearum haplotype A from New Zealand and the USA suggest significant genome plasticity in the species.</title>
        <authorList>
            <person name="Thompson S.M."/>
            <person name="Johnson C.P."/>
            <person name="Lu A.Y."/>
            <person name="Frampton R.A."/>
            <person name="Sullivan K.L."/>
            <person name="Fiers M.W."/>
            <person name="Crowhurst R.N."/>
            <person name="Pitman A.R."/>
            <person name="Scott I."/>
            <person name="Gudmestad N.C."/>
            <person name="Smith G.R."/>
        </authorList>
    </citation>
    <scope>NUCLEOTIDE SEQUENCE [LARGE SCALE GENOMIC DNA]</scope>
    <source>
        <strain evidence="3 4">LsoNZ1</strain>
    </source>
</reference>
<keyword evidence="2" id="KW-0874">Quinone</keyword>
<comment type="similarity">
    <text evidence="1 2">Belongs to the complex I subunit 6 family.</text>
</comment>
<keyword evidence="3" id="KW-0560">Oxidoreductase</keyword>
<dbReference type="Pfam" id="PF00499">
    <property type="entry name" value="Oxidored_q3"/>
    <property type="match status" value="1"/>
</dbReference>
<dbReference type="PANTHER" id="PTHR33269">
    <property type="entry name" value="NADH-UBIQUINONE OXIDOREDUCTASE CHAIN 6"/>
    <property type="match status" value="1"/>
</dbReference>
<evidence type="ECO:0000256" key="2">
    <source>
        <dbReference type="RuleBase" id="RU004429"/>
    </source>
</evidence>
<keyword evidence="4" id="KW-1185">Reference proteome</keyword>
<dbReference type="GO" id="GO:0005886">
    <property type="term" value="C:plasma membrane"/>
    <property type="evidence" value="ECO:0007669"/>
    <property type="project" value="UniProtKB-SubCell"/>
</dbReference>
<dbReference type="Gene3D" id="1.20.120.1200">
    <property type="entry name" value="NADH-ubiquinone/plastoquinone oxidoreductase chain 6, subunit NuoJ"/>
    <property type="match status" value="1"/>
</dbReference>
<evidence type="ECO:0000313" key="4">
    <source>
        <dbReference type="Proteomes" id="UP000033731"/>
    </source>
</evidence>
<sequence length="203" mass="22563">MVVQSLFFYLFSFVVIASSLLVVTLRNPVYSVFFLILAFVNSAGLFLLLGAEFIAMITLVVYVGAVIVLFLFIIMMLDIDVEEAKPRRNRPFLGAFFIGILAAELLVCASNLLVVGLEGEVSRLVFRGNNTEDIGEVLYTKYIYPLEISGFILLLSMIGAIVLMLRHRRGIKRQNISNQLKSNPGNSVTVVKVKSGEGIEDEY</sequence>
<feature type="transmembrane region" description="Helical" evidence="2">
    <location>
        <begin position="91"/>
        <end position="114"/>
    </location>
</feature>
<dbReference type="GO" id="GO:0008137">
    <property type="term" value="F:NADH dehydrogenase (ubiquinone) activity"/>
    <property type="evidence" value="ECO:0007669"/>
    <property type="project" value="UniProtKB-UniRule"/>
</dbReference>
<keyword evidence="2" id="KW-1003">Cell membrane</keyword>
<keyword evidence="2" id="KW-0520">NAD</keyword>
<dbReference type="RefSeq" id="WP_034441855.1">
    <property type="nucleotide sequence ID" value="NZ_JMTK01000005.1"/>
</dbReference>
<feature type="transmembrane region" description="Helical" evidence="2">
    <location>
        <begin position="57"/>
        <end position="79"/>
    </location>
</feature>
<gene>
    <name evidence="3" type="ORF">DJ66_1225</name>
</gene>
<comment type="catalytic activity">
    <reaction evidence="2">
        <text>a quinone + NADH + 5 H(+)(in) = a quinol + NAD(+) + 4 H(+)(out)</text>
        <dbReference type="Rhea" id="RHEA:57888"/>
        <dbReference type="ChEBI" id="CHEBI:15378"/>
        <dbReference type="ChEBI" id="CHEBI:24646"/>
        <dbReference type="ChEBI" id="CHEBI:57540"/>
        <dbReference type="ChEBI" id="CHEBI:57945"/>
        <dbReference type="ChEBI" id="CHEBI:132124"/>
    </reaction>
</comment>
<dbReference type="PATRIC" id="fig|556287.8.peg.1223"/>
<protein>
    <recommendedName>
        <fullName evidence="2">NADH-quinone oxidoreductase subunit J</fullName>
        <ecNumber evidence="2">7.1.1.-</ecNumber>
    </recommendedName>
</protein>
<feature type="transmembrane region" description="Helical" evidence="2">
    <location>
        <begin position="32"/>
        <end position="51"/>
    </location>
</feature>
<dbReference type="InterPro" id="IPR042106">
    <property type="entry name" value="Nuo/plastoQ_OxRdtase_6_NuoJ"/>
</dbReference>
<keyword evidence="3" id="KW-0830">Ubiquinone</keyword>
<comment type="caution">
    <text evidence="3">The sequence shown here is derived from an EMBL/GenBank/DDBJ whole genome shotgun (WGS) entry which is preliminary data.</text>
</comment>
<dbReference type="GO" id="GO:0048038">
    <property type="term" value="F:quinone binding"/>
    <property type="evidence" value="ECO:0007669"/>
    <property type="project" value="UniProtKB-UniRule"/>
</dbReference>
<keyword evidence="2" id="KW-1133">Transmembrane helix</keyword>
<evidence type="ECO:0000256" key="1">
    <source>
        <dbReference type="ARBA" id="ARBA00005698"/>
    </source>
</evidence>
<keyword evidence="2" id="KW-0472">Membrane</keyword>
<dbReference type="EMBL" id="JMTK01000005">
    <property type="protein sequence ID" value="KJZ81335.1"/>
    <property type="molecule type" value="Genomic_DNA"/>
</dbReference>
<dbReference type="EC" id="7.1.1.-" evidence="2"/>
<feature type="transmembrane region" description="Helical" evidence="2">
    <location>
        <begin position="142"/>
        <end position="165"/>
    </location>
</feature>
<comment type="subcellular location">
    <subcellularLocation>
        <location evidence="2">Cell membrane</location>
        <topology evidence="2">Multi-pass membrane protein</topology>
    </subcellularLocation>
</comment>
<feature type="transmembrane region" description="Helical" evidence="2">
    <location>
        <begin position="6"/>
        <end position="25"/>
    </location>
</feature>